<protein>
    <submittedName>
        <fullName evidence="1">Uncharacterized protein</fullName>
    </submittedName>
</protein>
<evidence type="ECO:0000313" key="1">
    <source>
        <dbReference type="EMBL" id="GLV58647.1"/>
    </source>
</evidence>
<dbReference type="Proteomes" id="UP001344906">
    <property type="component" value="Unassembled WGS sequence"/>
</dbReference>
<accession>A0ABQ6FWL3</accession>
<proteinExistence type="predicted"/>
<comment type="caution">
    <text evidence="1">The sequence shown here is derived from an EMBL/GenBank/DDBJ whole genome shotgun (WGS) entry which is preliminary data.</text>
</comment>
<dbReference type="EMBL" id="BSRI01000002">
    <property type="protein sequence ID" value="GLV58647.1"/>
    <property type="molecule type" value="Genomic_DNA"/>
</dbReference>
<sequence length="85" mass="9334">MVAQPDHTRHLFCVGVAGAPRRPCYTNTKTSAAAYADARAGALKFMSKTSSYNLIYLSNVHNIEIIIDDGPGMEQDILFIVKIFS</sequence>
<gene>
    <name evidence="1" type="ORF">KDH_54770</name>
</gene>
<evidence type="ECO:0000313" key="2">
    <source>
        <dbReference type="Proteomes" id="UP001344906"/>
    </source>
</evidence>
<reference evidence="1 2" key="1">
    <citation type="submission" date="2023-02" db="EMBL/GenBank/DDBJ databases">
        <title>Dictyobacter halimunensis sp. nov., a new member of the class Ktedonobacteria from forest soil in a geothermal area.</title>
        <authorList>
            <person name="Rachmania M.K."/>
            <person name="Ningsih F."/>
            <person name="Sakai Y."/>
            <person name="Yabe S."/>
            <person name="Yokota A."/>
            <person name="Sjamsuridzal W."/>
        </authorList>
    </citation>
    <scope>NUCLEOTIDE SEQUENCE [LARGE SCALE GENOMIC DNA]</scope>
    <source>
        <strain evidence="1 2">S3.2.2.5</strain>
    </source>
</reference>
<name>A0ABQ6FWL3_9CHLR</name>
<keyword evidence="2" id="KW-1185">Reference proteome</keyword>
<organism evidence="1 2">
    <name type="scientific">Dictyobacter halimunensis</name>
    <dbReference type="NCBI Taxonomy" id="3026934"/>
    <lineage>
        <taxon>Bacteria</taxon>
        <taxon>Bacillati</taxon>
        <taxon>Chloroflexota</taxon>
        <taxon>Ktedonobacteria</taxon>
        <taxon>Ktedonobacterales</taxon>
        <taxon>Dictyobacteraceae</taxon>
        <taxon>Dictyobacter</taxon>
    </lineage>
</organism>